<dbReference type="EMBL" id="JACTNZ010000011">
    <property type="protein sequence ID" value="KAG5524706.1"/>
    <property type="molecule type" value="Genomic_DNA"/>
</dbReference>
<proteinExistence type="predicted"/>
<dbReference type="AlphaFoldDB" id="A0AAV6I868"/>
<evidence type="ECO:0000313" key="2">
    <source>
        <dbReference type="Proteomes" id="UP000823749"/>
    </source>
</evidence>
<protein>
    <submittedName>
        <fullName evidence="1">Uncharacterized protein</fullName>
    </submittedName>
</protein>
<gene>
    <name evidence="1" type="ORF">RHGRI_031396</name>
</gene>
<organism evidence="1 2">
    <name type="scientific">Rhododendron griersonianum</name>
    <dbReference type="NCBI Taxonomy" id="479676"/>
    <lineage>
        <taxon>Eukaryota</taxon>
        <taxon>Viridiplantae</taxon>
        <taxon>Streptophyta</taxon>
        <taxon>Embryophyta</taxon>
        <taxon>Tracheophyta</taxon>
        <taxon>Spermatophyta</taxon>
        <taxon>Magnoliopsida</taxon>
        <taxon>eudicotyledons</taxon>
        <taxon>Gunneridae</taxon>
        <taxon>Pentapetalae</taxon>
        <taxon>asterids</taxon>
        <taxon>Ericales</taxon>
        <taxon>Ericaceae</taxon>
        <taxon>Ericoideae</taxon>
        <taxon>Rhodoreae</taxon>
        <taxon>Rhododendron</taxon>
    </lineage>
</organism>
<keyword evidence="2" id="KW-1185">Reference proteome</keyword>
<sequence length="136" mass="15366">MSGQDVDDDRLYPHRLPNLQKFSRQKKGQLACAIPPCQSFSPTLPSSPVFYSSADSSGDEPSLLVSRDGNGAERGRILQYPNPNPAPALRIHPELRTDYIFVLHPRSERGTEIRLDIRIRIWKKKTVGTQLKKLTD</sequence>
<reference evidence="1" key="1">
    <citation type="submission" date="2020-08" db="EMBL/GenBank/DDBJ databases">
        <title>Plant Genome Project.</title>
        <authorList>
            <person name="Zhang R.-G."/>
        </authorList>
    </citation>
    <scope>NUCLEOTIDE SEQUENCE</scope>
    <source>
        <strain evidence="1">WSP0</strain>
        <tissue evidence="1">Leaf</tissue>
    </source>
</reference>
<dbReference type="Proteomes" id="UP000823749">
    <property type="component" value="Chromosome 11"/>
</dbReference>
<comment type="caution">
    <text evidence="1">The sequence shown here is derived from an EMBL/GenBank/DDBJ whole genome shotgun (WGS) entry which is preliminary data.</text>
</comment>
<accession>A0AAV6I868</accession>
<name>A0AAV6I868_9ERIC</name>
<evidence type="ECO:0000313" key="1">
    <source>
        <dbReference type="EMBL" id="KAG5524706.1"/>
    </source>
</evidence>